<dbReference type="EMBL" id="GBRH01245986">
    <property type="protein sequence ID" value="JAD51909.1"/>
    <property type="molecule type" value="Transcribed_RNA"/>
</dbReference>
<evidence type="ECO:0000256" key="1">
    <source>
        <dbReference type="SAM" id="MobiDB-lite"/>
    </source>
</evidence>
<evidence type="ECO:0000313" key="2">
    <source>
        <dbReference type="EMBL" id="JAD51909.1"/>
    </source>
</evidence>
<feature type="compositionally biased region" description="Low complexity" evidence="1">
    <location>
        <begin position="1"/>
        <end position="11"/>
    </location>
</feature>
<proteinExistence type="predicted"/>
<feature type="region of interest" description="Disordered" evidence="1">
    <location>
        <begin position="1"/>
        <end position="40"/>
    </location>
</feature>
<dbReference type="AlphaFoldDB" id="A0A0A9AJM8"/>
<accession>A0A0A9AJM8</accession>
<reference evidence="2" key="2">
    <citation type="journal article" date="2015" name="Data Brief">
        <title>Shoot transcriptome of the giant reed, Arundo donax.</title>
        <authorList>
            <person name="Barrero R.A."/>
            <person name="Guerrero F.D."/>
            <person name="Moolhuijzen P."/>
            <person name="Goolsby J.A."/>
            <person name="Tidwell J."/>
            <person name="Bellgard S.E."/>
            <person name="Bellgard M.I."/>
        </authorList>
    </citation>
    <scope>NUCLEOTIDE SEQUENCE</scope>
    <source>
        <tissue evidence="2">Shoot tissue taken approximately 20 cm above the soil surface</tissue>
    </source>
</reference>
<protein>
    <submittedName>
        <fullName evidence="2">Uncharacterized protein</fullName>
    </submittedName>
</protein>
<sequence>MVAQSGRVVDGADQDRRGDAGATPGGGSEESTAKGEGRNPNRLCCAAIREEVGKFLFLR</sequence>
<name>A0A0A9AJM8_ARUDO</name>
<reference evidence="2" key="1">
    <citation type="submission" date="2014-09" db="EMBL/GenBank/DDBJ databases">
        <authorList>
            <person name="Magalhaes I.L.F."/>
            <person name="Oliveira U."/>
            <person name="Santos F.R."/>
            <person name="Vidigal T.H.D.A."/>
            <person name="Brescovit A.D."/>
            <person name="Santos A.J."/>
        </authorList>
    </citation>
    <scope>NUCLEOTIDE SEQUENCE</scope>
    <source>
        <tissue evidence="2">Shoot tissue taken approximately 20 cm above the soil surface</tissue>
    </source>
</reference>
<organism evidence="2">
    <name type="scientific">Arundo donax</name>
    <name type="common">Giant reed</name>
    <name type="synonym">Donax arundinaceus</name>
    <dbReference type="NCBI Taxonomy" id="35708"/>
    <lineage>
        <taxon>Eukaryota</taxon>
        <taxon>Viridiplantae</taxon>
        <taxon>Streptophyta</taxon>
        <taxon>Embryophyta</taxon>
        <taxon>Tracheophyta</taxon>
        <taxon>Spermatophyta</taxon>
        <taxon>Magnoliopsida</taxon>
        <taxon>Liliopsida</taxon>
        <taxon>Poales</taxon>
        <taxon>Poaceae</taxon>
        <taxon>PACMAD clade</taxon>
        <taxon>Arundinoideae</taxon>
        <taxon>Arundineae</taxon>
        <taxon>Arundo</taxon>
    </lineage>
</organism>